<evidence type="ECO:0000313" key="2">
    <source>
        <dbReference type="EMBL" id="AFK51311.1"/>
    </source>
</evidence>
<gene>
    <name evidence="2" type="ordered locus">TCELL_0887</name>
</gene>
<keyword evidence="1" id="KW-0472">Membrane</keyword>
<proteinExistence type="predicted"/>
<dbReference type="KEGG" id="thg:TCELL_0887"/>
<keyword evidence="3" id="KW-1185">Reference proteome</keyword>
<dbReference type="EMBL" id="CP003531">
    <property type="protein sequence ID" value="AFK51311.1"/>
    <property type="molecule type" value="Genomic_DNA"/>
</dbReference>
<feature type="transmembrane region" description="Helical" evidence="1">
    <location>
        <begin position="127"/>
        <end position="148"/>
    </location>
</feature>
<keyword evidence="1" id="KW-1133">Transmembrane helix</keyword>
<dbReference type="STRING" id="1184251.TCELL_0887"/>
<dbReference type="InParanoid" id="I3TEX3"/>
<dbReference type="HOGENOM" id="CLU_1029042_0_0_2"/>
<sequence>MERVYKLALILASVAFALIVLSFSLPREFGLKMVSTVGVNGSGEGWTIIWLDTNDQVTVALPKLSNGTFSITGGGYNYTDVFWDTTSFTVLFKGSSGLYNISLVSEVPLDYFNVSVSGARFTWVHNLLAVAGLVMLAASPGSIFFYYLTKQYPDTKSDVVEGVAVTCRTKGYDRHECQLRLPASLDEGVKTRLRSALVDFYTHHNYVCTELTGDLIYARHRRGRNEVFINVGREVVTFQYRVRKFLAHGSRDLEWVFKEVRDVARATLGY</sequence>
<dbReference type="Proteomes" id="UP000005270">
    <property type="component" value="Chromosome"/>
</dbReference>
<protein>
    <submittedName>
        <fullName evidence="2">Uncharacterized protein</fullName>
    </submittedName>
</protein>
<name>I3TEX3_THEC1</name>
<organism evidence="2 3">
    <name type="scientific">Thermogladius calderae (strain DSM 22663 / VKM B-2946 / 1633)</name>
    <dbReference type="NCBI Taxonomy" id="1184251"/>
    <lineage>
        <taxon>Archaea</taxon>
        <taxon>Thermoproteota</taxon>
        <taxon>Thermoprotei</taxon>
        <taxon>Desulfurococcales</taxon>
        <taxon>Desulfurococcaceae</taxon>
        <taxon>Thermogladius</taxon>
    </lineage>
</organism>
<accession>I3TEX3</accession>
<evidence type="ECO:0000313" key="3">
    <source>
        <dbReference type="Proteomes" id="UP000005270"/>
    </source>
</evidence>
<dbReference type="AlphaFoldDB" id="I3TEX3"/>
<dbReference type="eggNOG" id="arCOG03672">
    <property type="taxonomic scope" value="Archaea"/>
</dbReference>
<evidence type="ECO:0000256" key="1">
    <source>
        <dbReference type="SAM" id="Phobius"/>
    </source>
</evidence>
<keyword evidence="1" id="KW-0812">Transmembrane</keyword>
<reference evidence="2 3" key="1">
    <citation type="journal article" date="2012" name="J. Bacteriol.">
        <title>Complete genome sequence of the hyperthermophilic cellulolytic Crenarchaeon 'Thermogladius cellulolyticus' 1633.</title>
        <authorList>
            <person name="Mardanov A.V."/>
            <person name="Kochetkova T.V."/>
            <person name="Beletsky A.V."/>
            <person name="Bonch-Osmolovskaya E.A."/>
            <person name="Ravin N.V."/>
            <person name="Skryabin K.G."/>
        </authorList>
    </citation>
    <scope>NUCLEOTIDE SEQUENCE [LARGE SCALE GENOMIC DNA]</scope>
    <source>
        <strain evidence="3">DSM 22663 / VKM B-2946 / 1633</strain>
    </source>
</reference>